<comment type="caution">
    <text evidence="2">The sequence shown here is derived from an EMBL/GenBank/DDBJ whole genome shotgun (WGS) entry which is preliminary data.</text>
</comment>
<keyword evidence="3" id="KW-1185">Reference proteome</keyword>
<dbReference type="AlphaFoldDB" id="A0A1V4JJS6"/>
<feature type="region of interest" description="Disordered" evidence="1">
    <location>
        <begin position="1"/>
        <end position="20"/>
    </location>
</feature>
<sequence length="87" mass="9618">MEVCGGADTHLQPMEDPTPEQKIRDGTMTHENYWNISVVNPLLVPVVLRSKGRLTRSQPGEEMTTGVPCLPPITEGKAEEEELETTT</sequence>
<gene>
    <name evidence="2" type="ORF">AV530_018839</name>
</gene>
<name>A0A1V4JJS6_PATFA</name>
<protein>
    <submittedName>
        <fullName evidence="2">Uncharacterized protein</fullName>
    </submittedName>
</protein>
<feature type="region of interest" description="Disordered" evidence="1">
    <location>
        <begin position="53"/>
        <end position="87"/>
    </location>
</feature>
<proteinExistence type="predicted"/>
<dbReference type="Proteomes" id="UP000190648">
    <property type="component" value="Unassembled WGS sequence"/>
</dbReference>
<feature type="compositionally biased region" description="Acidic residues" evidence="1">
    <location>
        <begin position="78"/>
        <end position="87"/>
    </location>
</feature>
<dbReference type="EMBL" id="LSYS01007194">
    <property type="protein sequence ID" value="OPJ72410.1"/>
    <property type="molecule type" value="Genomic_DNA"/>
</dbReference>
<evidence type="ECO:0000313" key="2">
    <source>
        <dbReference type="EMBL" id="OPJ72410.1"/>
    </source>
</evidence>
<accession>A0A1V4JJS6</accession>
<evidence type="ECO:0000256" key="1">
    <source>
        <dbReference type="SAM" id="MobiDB-lite"/>
    </source>
</evidence>
<reference evidence="2 3" key="1">
    <citation type="submission" date="2016-02" db="EMBL/GenBank/DDBJ databases">
        <title>Band-tailed pigeon sequencing and assembly.</title>
        <authorList>
            <person name="Soares A.E."/>
            <person name="Novak B.J."/>
            <person name="Rice E.S."/>
            <person name="O'Connell B."/>
            <person name="Chang D."/>
            <person name="Weber S."/>
            <person name="Shapiro B."/>
        </authorList>
    </citation>
    <scope>NUCLEOTIDE SEQUENCE [LARGE SCALE GENOMIC DNA]</scope>
    <source>
        <strain evidence="2">BTP2013</strain>
        <tissue evidence="2">Blood</tissue>
    </source>
</reference>
<organism evidence="2 3">
    <name type="scientific">Patagioenas fasciata monilis</name>
    <dbReference type="NCBI Taxonomy" id="372326"/>
    <lineage>
        <taxon>Eukaryota</taxon>
        <taxon>Metazoa</taxon>
        <taxon>Chordata</taxon>
        <taxon>Craniata</taxon>
        <taxon>Vertebrata</taxon>
        <taxon>Euteleostomi</taxon>
        <taxon>Archelosauria</taxon>
        <taxon>Archosauria</taxon>
        <taxon>Dinosauria</taxon>
        <taxon>Saurischia</taxon>
        <taxon>Theropoda</taxon>
        <taxon>Coelurosauria</taxon>
        <taxon>Aves</taxon>
        <taxon>Neognathae</taxon>
        <taxon>Neoaves</taxon>
        <taxon>Columbimorphae</taxon>
        <taxon>Columbiformes</taxon>
        <taxon>Columbidae</taxon>
        <taxon>Patagioenas</taxon>
    </lineage>
</organism>
<evidence type="ECO:0000313" key="3">
    <source>
        <dbReference type="Proteomes" id="UP000190648"/>
    </source>
</evidence>